<dbReference type="STRING" id="658196.A0A397SQX0"/>
<dbReference type="Pfam" id="PF09766">
    <property type="entry name" value="FmiP_Thoc5"/>
    <property type="match status" value="1"/>
</dbReference>
<comment type="subcellular location">
    <subcellularLocation>
        <location evidence="1">Nucleus</location>
    </subcellularLocation>
</comment>
<dbReference type="Proteomes" id="UP000265703">
    <property type="component" value="Unassembled WGS sequence"/>
</dbReference>
<dbReference type="PANTHER" id="PTHR13375">
    <property type="entry name" value="FMS INTERACTING PROTEIN"/>
    <property type="match status" value="1"/>
</dbReference>
<keyword evidence="3" id="KW-0539">Nucleus</keyword>
<dbReference type="InterPro" id="IPR019163">
    <property type="entry name" value="THO_Thoc5"/>
</dbReference>
<proteinExistence type="inferred from homology"/>
<keyword evidence="5" id="KW-1185">Reference proteome</keyword>
<sequence length="236" mass="27427">MVQEEKSSGIESKIQNVTPSLPHLVDLTAKCALIKQLTSELLQKAEKDLNISTDPSTEGMKSQLANSFIQLRLLNRKSNLEKNAGKLATQEAKLAMDRIHLQLQDLNYMKNYLQREIRKCRSFRSIYQKVPLLSEEEFLANAPEELTAQLSEGATERQQQHHRMLQRLNYEKEERLRLQEVVHNKLKRKMELGESILAKKTKIEQVNKEFETFLKEAIPLKKLLVTEEVEIKMETE</sequence>
<reference evidence="4 5" key="1">
    <citation type="submission" date="2018-06" db="EMBL/GenBank/DDBJ databases">
        <title>Comparative genomics reveals the genomic features of Rhizophagus irregularis, R. cerebriforme, R. diaphanum and Gigaspora rosea, and their symbiotic lifestyle signature.</title>
        <authorList>
            <person name="Morin E."/>
            <person name="San Clemente H."/>
            <person name="Chen E.C.H."/>
            <person name="De La Providencia I."/>
            <person name="Hainaut M."/>
            <person name="Kuo A."/>
            <person name="Kohler A."/>
            <person name="Murat C."/>
            <person name="Tang N."/>
            <person name="Roy S."/>
            <person name="Loubradou J."/>
            <person name="Henrissat B."/>
            <person name="Grigoriev I.V."/>
            <person name="Corradi N."/>
            <person name="Roux C."/>
            <person name="Martin F.M."/>
        </authorList>
    </citation>
    <scope>NUCLEOTIDE SEQUENCE [LARGE SCALE GENOMIC DNA]</scope>
    <source>
        <strain evidence="4 5">DAOM 227022</strain>
    </source>
</reference>
<name>A0A397SQX0_9GLOM</name>
<dbReference type="AlphaFoldDB" id="A0A397SQX0"/>
<protein>
    <submittedName>
        <fullName evidence="4">Fms-interacting protein</fullName>
    </submittedName>
</protein>
<evidence type="ECO:0000256" key="2">
    <source>
        <dbReference type="ARBA" id="ARBA00008044"/>
    </source>
</evidence>
<dbReference type="GO" id="GO:0006406">
    <property type="term" value="P:mRNA export from nucleus"/>
    <property type="evidence" value="ECO:0007669"/>
    <property type="project" value="TreeGrafter"/>
</dbReference>
<accession>A0A397SQX0</accession>
<dbReference type="OrthoDB" id="20582at2759"/>
<comment type="caution">
    <text evidence="4">The sequence shown here is derived from an EMBL/GenBank/DDBJ whole genome shotgun (WGS) entry which is preliminary data.</text>
</comment>
<comment type="similarity">
    <text evidence="2">Belongs to the THOC5 family.</text>
</comment>
<dbReference type="GO" id="GO:0003729">
    <property type="term" value="F:mRNA binding"/>
    <property type="evidence" value="ECO:0007669"/>
    <property type="project" value="TreeGrafter"/>
</dbReference>
<evidence type="ECO:0000313" key="5">
    <source>
        <dbReference type="Proteomes" id="UP000265703"/>
    </source>
</evidence>
<gene>
    <name evidence="4" type="ORF">C1645_330738</name>
</gene>
<evidence type="ECO:0000256" key="1">
    <source>
        <dbReference type="ARBA" id="ARBA00004123"/>
    </source>
</evidence>
<evidence type="ECO:0000256" key="3">
    <source>
        <dbReference type="ARBA" id="ARBA00023242"/>
    </source>
</evidence>
<organism evidence="4 5">
    <name type="scientific">Glomus cerebriforme</name>
    <dbReference type="NCBI Taxonomy" id="658196"/>
    <lineage>
        <taxon>Eukaryota</taxon>
        <taxon>Fungi</taxon>
        <taxon>Fungi incertae sedis</taxon>
        <taxon>Mucoromycota</taxon>
        <taxon>Glomeromycotina</taxon>
        <taxon>Glomeromycetes</taxon>
        <taxon>Glomerales</taxon>
        <taxon>Glomeraceae</taxon>
        <taxon>Glomus</taxon>
    </lineage>
</organism>
<dbReference type="GO" id="GO:0000445">
    <property type="term" value="C:THO complex part of transcription export complex"/>
    <property type="evidence" value="ECO:0007669"/>
    <property type="project" value="TreeGrafter"/>
</dbReference>
<dbReference type="PANTHER" id="PTHR13375:SF3">
    <property type="entry name" value="THO COMPLEX SUBUNIT 5 HOMOLOG"/>
    <property type="match status" value="1"/>
</dbReference>
<evidence type="ECO:0000313" key="4">
    <source>
        <dbReference type="EMBL" id="RIA86425.1"/>
    </source>
</evidence>
<dbReference type="EMBL" id="QKYT01000364">
    <property type="protein sequence ID" value="RIA86425.1"/>
    <property type="molecule type" value="Genomic_DNA"/>
</dbReference>